<evidence type="ECO:0000313" key="3">
    <source>
        <dbReference type="Proteomes" id="UP000494110"/>
    </source>
</evidence>
<dbReference type="Gene3D" id="3.40.50.300">
    <property type="entry name" value="P-loop containing nucleotide triphosphate hydrolases"/>
    <property type="match status" value="1"/>
</dbReference>
<dbReference type="SUPFAM" id="SSF56747">
    <property type="entry name" value="Prim-pol domain"/>
    <property type="match status" value="1"/>
</dbReference>
<reference evidence="2 3" key="1">
    <citation type="submission" date="2019-09" db="EMBL/GenBank/DDBJ databases">
        <authorList>
            <person name="Depoorter E."/>
        </authorList>
    </citation>
    <scope>NUCLEOTIDE SEQUENCE [LARGE SCALE GENOMIC DNA]</scope>
    <source>
        <strain evidence="2">R-39750</strain>
    </source>
</reference>
<dbReference type="Proteomes" id="UP000494110">
    <property type="component" value="Unassembled WGS sequence"/>
</dbReference>
<protein>
    <recommendedName>
        <fullName evidence="1">DNA primase/polymerase bifunctional N-terminal domain-containing protein</fullName>
    </recommendedName>
</protein>
<dbReference type="SMART" id="SM00943">
    <property type="entry name" value="Prim-Pol"/>
    <property type="match status" value="1"/>
</dbReference>
<dbReference type="EMBL" id="CABVQN010000008">
    <property type="protein sequence ID" value="VWC95481.1"/>
    <property type="molecule type" value="Genomic_DNA"/>
</dbReference>
<dbReference type="AlphaFoldDB" id="A0A6P2VW58"/>
<dbReference type="Pfam" id="PF09250">
    <property type="entry name" value="Prim-Pol"/>
    <property type="match status" value="1"/>
</dbReference>
<dbReference type="SUPFAM" id="SSF52540">
    <property type="entry name" value="P-loop containing nucleoside triphosphate hydrolases"/>
    <property type="match status" value="1"/>
</dbReference>
<dbReference type="RefSeq" id="WP_175012171.1">
    <property type="nucleotide sequence ID" value="NZ_CABVQN010000008.1"/>
</dbReference>
<dbReference type="InterPro" id="IPR045455">
    <property type="entry name" value="NrS-1_pol-like_helicase"/>
</dbReference>
<dbReference type="CDD" id="cd04859">
    <property type="entry name" value="Prim_Pol"/>
    <property type="match status" value="1"/>
</dbReference>
<proteinExistence type="predicted"/>
<evidence type="ECO:0000313" key="2">
    <source>
        <dbReference type="EMBL" id="VWC95481.1"/>
    </source>
</evidence>
<sequence length="728" mass="81737">MTRLEQALQLASQGFYVFPIWPWEGNGEKDDGKRPAVSGWPAKATRDTKQLTKWWNRHDYNIGIATERFGDGGALVVVDVDKKNGKDGDEQILRLELEGLELPPTAEQSTPSGGRHLLYRAAAACKQGVDVLGAGLDIRSRGGFIVGPGSDIDGRAYVLNDAPLVAAPQWLVDRLGLDTRDRTVDRSPVDGVDPARAWRRAADYLASAPVAREGEGGDTTTYKVAAKLKDLGATQEQALNWMLEHWNDRCDPPWEPDELAAKVSHAFKYGQEAPGVSAPEAVFTNCEQPENVNTGVHPFEKLNREYAYVIAGGGHVLWETTDPHGAPTLMHLGLGTFHTKFRAQKIQLGKRAEYLTEAWIEWQQRRTYDGFVFAPGRIVDTRWYNLWRGFAVEPAQAPEHPMVTRFLEHALQNVCNGDKQLFHWMIGYFAHMVQKPWEKPLTALVFKGKKGTGKNALVERIGKLLGSAFLLTSKRRYLVSNFNGHFENCLCLTLDEAFWSGDKESEGILKDLITGAEHNIEHKGKESYKVANLTRVVIIGNEDWIVPASHDERRYAVFTMGEGRMQDREYFREMRVGLDEQGGNAHLLRYLLDFDLSTVDVNAAPATRGLIDQKHESLAPIEEWWLDCLTTGEIQGADFGGEWPKSIATNRLRAAFERWAKARNIRGRLPTEVAFGRTMKKIALSFSKKKQRADNAGDASYSFFTPGLDVLREDWDRYIGGAVEWEVE</sequence>
<organism evidence="2 3">
    <name type="scientific">Burkholderia lata (strain ATCC 17760 / DSM 23089 / LMG 22485 / NCIMB 9086 / R18194 / 383)</name>
    <dbReference type="NCBI Taxonomy" id="482957"/>
    <lineage>
        <taxon>Bacteria</taxon>
        <taxon>Pseudomonadati</taxon>
        <taxon>Pseudomonadota</taxon>
        <taxon>Betaproteobacteria</taxon>
        <taxon>Burkholderiales</taxon>
        <taxon>Burkholderiaceae</taxon>
        <taxon>Burkholderia</taxon>
        <taxon>Burkholderia cepacia complex</taxon>
    </lineage>
</organism>
<name>A0A6P2VW58_BURL3</name>
<gene>
    <name evidence="2" type="ORF">BLA39750_02192</name>
</gene>
<accession>A0A6P2VW58</accession>
<feature type="domain" description="DNA primase/polymerase bifunctional N-terminal" evidence="1">
    <location>
        <begin position="7"/>
        <end position="171"/>
    </location>
</feature>
<evidence type="ECO:0000259" key="1">
    <source>
        <dbReference type="SMART" id="SM00943"/>
    </source>
</evidence>
<dbReference type="Pfam" id="PF19263">
    <property type="entry name" value="DUF5906"/>
    <property type="match status" value="1"/>
</dbReference>
<dbReference type="InterPro" id="IPR027417">
    <property type="entry name" value="P-loop_NTPase"/>
</dbReference>
<dbReference type="InterPro" id="IPR015330">
    <property type="entry name" value="DNA_primase/pol_bifunc_N"/>
</dbReference>